<protein>
    <recommendedName>
        <fullName evidence="4">Kinesin-like protein</fullName>
    </recommendedName>
</protein>
<evidence type="ECO:0000313" key="10">
    <source>
        <dbReference type="EMBL" id="CAL6040384.1"/>
    </source>
</evidence>
<dbReference type="PROSITE" id="PS50067">
    <property type="entry name" value="KINESIN_MOTOR_2"/>
    <property type="match status" value="1"/>
</dbReference>
<dbReference type="GO" id="GO:0007018">
    <property type="term" value="P:microtubule-based movement"/>
    <property type="evidence" value="ECO:0007669"/>
    <property type="project" value="InterPro"/>
</dbReference>
<dbReference type="EMBL" id="CAXDID020000526">
    <property type="protein sequence ID" value="CAL6100009.1"/>
    <property type="molecule type" value="Genomic_DNA"/>
</dbReference>
<dbReference type="InterPro" id="IPR001752">
    <property type="entry name" value="Kinesin_motor_dom"/>
</dbReference>
<dbReference type="InterPro" id="IPR019821">
    <property type="entry name" value="Kinesin_motor_CS"/>
</dbReference>
<keyword evidence="5" id="KW-0175">Coiled coil</keyword>
<evidence type="ECO:0000256" key="5">
    <source>
        <dbReference type="SAM" id="Coils"/>
    </source>
</evidence>
<keyword evidence="2 3" id="KW-0067">ATP-binding</keyword>
<dbReference type="GO" id="GO:0005874">
    <property type="term" value="C:microtubule"/>
    <property type="evidence" value="ECO:0007669"/>
    <property type="project" value="UniProtKB-KW"/>
</dbReference>
<dbReference type="AlphaFoldDB" id="A0AA86PW53"/>
<evidence type="ECO:0000256" key="6">
    <source>
        <dbReference type="SAM" id="MobiDB-lite"/>
    </source>
</evidence>
<comment type="caution">
    <text evidence="9">The sequence shown here is derived from an EMBL/GenBank/DDBJ whole genome shotgun (WGS) entry which is preliminary data.</text>
</comment>
<dbReference type="EMBL" id="CAXDID020000145">
    <property type="protein sequence ID" value="CAL6040384.1"/>
    <property type="molecule type" value="Genomic_DNA"/>
</dbReference>
<dbReference type="GO" id="GO:0003777">
    <property type="term" value="F:microtubule motor activity"/>
    <property type="evidence" value="ECO:0007669"/>
    <property type="project" value="InterPro"/>
</dbReference>
<evidence type="ECO:0000313" key="11">
    <source>
        <dbReference type="EMBL" id="CAL6100009.1"/>
    </source>
</evidence>
<evidence type="ECO:0000256" key="2">
    <source>
        <dbReference type="ARBA" id="ARBA00022840"/>
    </source>
</evidence>
<feature type="domain" description="Kinesin motor" evidence="7">
    <location>
        <begin position="4"/>
        <end position="344"/>
    </location>
</feature>
<proteinExistence type="inferred from homology"/>
<dbReference type="InterPro" id="IPR027417">
    <property type="entry name" value="P-loop_NTPase"/>
</dbReference>
<dbReference type="PRINTS" id="PR00380">
    <property type="entry name" value="KINESINHEAVY"/>
</dbReference>
<organism evidence="9">
    <name type="scientific">Hexamita inflata</name>
    <dbReference type="NCBI Taxonomy" id="28002"/>
    <lineage>
        <taxon>Eukaryota</taxon>
        <taxon>Metamonada</taxon>
        <taxon>Diplomonadida</taxon>
        <taxon>Hexamitidae</taxon>
        <taxon>Hexamitinae</taxon>
        <taxon>Hexamita</taxon>
    </lineage>
</organism>
<evidence type="ECO:0000313" key="9">
    <source>
        <dbReference type="EMBL" id="CAI9947475.1"/>
    </source>
</evidence>
<evidence type="ECO:0000256" key="4">
    <source>
        <dbReference type="RuleBase" id="RU000394"/>
    </source>
</evidence>
<dbReference type="Gene3D" id="3.40.850.10">
    <property type="entry name" value="Kinesin motor domain"/>
    <property type="match status" value="1"/>
</dbReference>
<dbReference type="EMBL" id="CATOUU010000776">
    <property type="protein sequence ID" value="CAI9947475.1"/>
    <property type="molecule type" value="Genomic_DNA"/>
</dbReference>
<dbReference type="Proteomes" id="UP001642409">
    <property type="component" value="Unassembled WGS sequence"/>
</dbReference>
<evidence type="ECO:0000259" key="7">
    <source>
        <dbReference type="PROSITE" id="PS50067"/>
    </source>
</evidence>
<evidence type="ECO:0000313" key="8">
    <source>
        <dbReference type="EMBL" id="CAI9919917.1"/>
    </source>
</evidence>
<evidence type="ECO:0000256" key="1">
    <source>
        <dbReference type="ARBA" id="ARBA00022741"/>
    </source>
</evidence>
<accession>A0AA86PW53</accession>
<reference evidence="9" key="1">
    <citation type="submission" date="2023-06" db="EMBL/GenBank/DDBJ databases">
        <authorList>
            <person name="Kurt Z."/>
        </authorList>
    </citation>
    <scope>NUCLEOTIDE SEQUENCE</scope>
</reference>
<feature type="region of interest" description="Disordered" evidence="6">
    <location>
        <begin position="514"/>
        <end position="557"/>
    </location>
</feature>
<dbReference type="GO" id="GO:0005524">
    <property type="term" value="F:ATP binding"/>
    <property type="evidence" value="ECO:0007669"/>
    <property type="project" value="UniProtKB-UniRule"/>
</dbReference>
<dbReference type="SMART" id="SM00129">
    <property type="entry name" value="KISc"/>
    <property type="match status" value="1"/>
</dbReference>
<evidence type="ECO:0000256" key="3">
    <source>
        <dbReference type="PROSITE-ProRule" id="PRU00283"/>
    </source>
</evidence>
<dbReference type="SUPFAM" id="SSF52540">
    <property type="entry name" value="P-loop containing nucleoside triphosphate hydrolases"/>
    <property type="match status" value="1"/>
</dbReference>
<feature type="compositionally biased region" description="Polar residues" evidence="6">
    <location>
        <begin position="523"/>
        <end position="536"/>
    </location>
</feature>
<name>A0AA86PW53_9EUKA</name>
<dbReference type="InterPro" id="IPR027640">
    <property type="entry name" value="Kinesin-like_fam"/>
</dbReference>
<dbReference type="GO" id="GO:0008017">
    <property type="term" value="F:microtubule binding"/>
    <property type="evidence" value="ECO:0007669"/>
    <property type="project" value="InterPro"/>
</dbReference>
<comment type="similarity">
    <text evidence="3 4">Belongs to the TRAFAC class myosin-kinesin ATPase superfamily. Kinesin family.</text>
</comment>
<feature type="region of interest" description="Disordered" evidence="6">
    <location>
        <begin position="474"/>
        <end position="498"/>
    </location>
</feature>
<dbReference type="PROSITE" id="PS00411">
    <property type="entry name" value="KINESIN_MOTOR_1"/>
    <property type="match status" value="1"/>
</dbReference>
<sequence>MSNTIKIQLRVRPPGANPAMQFDPNEKPLYNIDYNDEVMQLVGANQNYNFKFNHIFDAKSTQEEVYDHLVKPMMGDFLAGFNCCVFCYGQTGSGKTYTQTGGNGSYNDRGLMPRALEQLFQQIELSKDRNFDVYLSYAQILNEGGFDLLSQSGQPVSGQRTHEQLARIQLLESEANVIRVRNLSAFPATSVEEALNVLWNGDMNRLVTATSQNQSSTRSHCIFTINLHSRPNGSEVIRKSKFHFVDLAGSERVSQTGSEGLILSQARYINVSLFHLETVIQALARAQKDPSMHVPYRNSLMTLYLKDSLGGNCKTAMLATVAVEQKNIPESISTCQFAMQVGSISNLATINEEIDPKLLIQKLKQENKLLKEELKLLKEGEGANCQKDLSQEEEEDVKQKVREFLADTQKQTLDVGSWFRLQFAIRYMRQLYNEKQGGPSSPTTAQPLDENELTRLKKILQQRDAEIDILTQMVGGDQPKPQPHQAKHAGPMYDYDNIDTTYESQNGSTRELKFVPESESTPKSRPQSASKQQQTAILDRPVAQNVPDSVPRPPVKEKKLSEAEQYLNILSSAGNICKIDLSKLSLNQLKNEEQVIFAQFQSKYYNAERLNSDKETLQTLYKDAKLQANSIIQLKSQAEKMKTELLQLVQKLGSETEETDFIKEQLQKVNSEYQLKVRALKETQVQLKSVEADLNVNKDKMKKDFIRWYQYAVQYLQNQQPAKIETHKKGAGSIDQEIDDEIQAFYNLKKKAGM</sequence>
<dbReference type="PANTHER" id="PTHR47968:SF67">
    <property type="entry name" value="KINESIN MOTOR DOMAIN-CONTAINING PROTEIN"/>
    <property type="match status" value="1"/>
</dbReference>
<dbReference type="PANTHER" id="PTHR47968">
    <property type="entry name" value="CENTROMERE PROTEIN E"/>
    <property type="match status" value="1"/>
</dbReference>
<dbReference type="Pfam" id="PF00225">
    <property type="entry name" value="Kinesin"/>
    <property type="match status" value="1"/>
</dbReference>
<dbReference type="InterPro" id="IPR036961">
    <property type="entry name" value="Kinesin_motor_dom_sf"/>
</dbReference>
<reference evidence="10 12" key="2">
    <citation type="submission" date="2024-07" db="EMBL/GenBank/DDBJ databases">
        <authorList>
            <person name="Akdeniz Z."/>
        </authorList>
    </citation>
    <scope>NUCLEOTIDE SEQUENCE [LARGE SCALE GENOMIC DNA]</scope>
</reference>
<keyword evidence="4" id="KW-0493">Microtubule</keyword>
<feature type="coiled-coil region" evidence="5">
    <location>
        <begin position="607"/>
        <end position="700"/>
    </location>
</feature>
<dbReference type="EMBL" id="CATOUU010000192">
    <property type="protein sequence ID" value="CAI9919917.1"/>
    <property type="molecule type" value="Genomic_DNA"/>
</dbReference>
<keyword evidence="1 3" id="KW-0547">Nucleotide-binding</keyword>
<keyword evidence="12" id="KW-1185">Reference proteome</keyword>
<feature type="binding site" evidence="3">
    <location>
        <begin position="89"/>
        <end position="96"/>
    </location>
    <ligand>
        <name>ATP</name>
        <dbReference type="ChEBI" id="CHEBI:30616"/>
    </ligand>
</feature>
<keyword evidence="3 4" id="KW-0505">Motor protein</keyword>
<evidence type="ECO:0000313" key="12">
    <source>
        <dbReference type="Proteomes" id="UP001642409"/>
    </source>
</evidence>
<gene>
    <name evidence="9" type="ORF">HINF_LOCUS35120</name>
    <name evidence="10" type="ORF">HINF_LOCUS38309</name>
    <name evidence="11" type="ORF">HINF_LOCUS70352</name>
    <name evidence="8" type="ORF">HINF_LOCUS7562</name>
</gene>